<dbReference type="EnsemblPlants" id="AUR62005961-RA">
    <property type="protein sequence ID" value="AUR62005961-RA:cds"/>
    <property type="gene ID" value="AUR62005961"/>
</dbReference>
<keyword evidence="9" id="KW-1185">Reference proteome</keyword>
<dbReference type="InterPro" id="IPR006458">
    <property type="entry name" value="Ovate_C"/>
</dbReference>
<dbReference type="Proteomes" id="UP000596660">
    <property type="component" value="Unplaced"/>
</dbReference>
<dbReference type="PANTHER" id="PTHR33057:SF110">
    <property type="entry name" value="TRANSCRIPTION REPRESSOR"/>
    <property type="match status" value="1"/>
</dbReference>
<proteinExistence type="predicted"/>
<evidence type="ECO:0000259" key="7">
    <source>
        <dbReference type="PROSITE" id="PS51754"/>
    </source>
</evidence>
<evidence type="ECO:0000313" key="9">
    <source>
        <dbReference type="Proteomes" id="UP000596660"/>
    </source>
</evidence>
<dbReference type="GO" id="GO:0005634">
    <property type="term" value="C:nucleus"/>
    <property type="evidence" value="ECO:0007669"/>
    <property type="project" value="UniProtKB-SubCell"/>
</dbReference>
<dbReference type="Pfam" id="PF04844">
    <property type="entry name" value="Ovate"/>
    <property type="match status" value="1"/>
</dbReference>
<dbReference type="PROSITE" id="PS51754">
    <property type="entry name" value="OVATE"/>
    <property type="match status" value="1"/>
</dbReference>
<comment type="function">
    <text evidence="6">Transcriptional repressor that regulates multiple aspects of plant growth and development.</text>
</comment>
<reference evidence="8" key="1">
    <citation type="journal article" date="2017" name="Nature">
        <title>The genome of Chenopodium quinoa.</title>
        <authorList>
            <person name="Jarvis D.E."/>
            <person name="Ho Y.S."/>
            <person name="Lightfoot D.J."/>
            <person name="Schmoeckel S.M."/>
            <person name="Li B."/>
            <person name="Borm T.J.A."/>
            <person name="Ohyanagi H."/>
            <person name="Mineta K."/>
            <person name="Michell C.T."/>
            <person name="Saber N."/>
            <person name="Kharbatia N.M."/>
            <person name="Rupper R.R."/>
            <person name="Sharp A.R."/>
            <person name="Dally N."/>
            <person name="Boughton B.A."/>
            <person name="Woo Y.H."/>
            <person name="Gao G."/>
            <person name="Schijlen E.G.W.M."/>
            <person name="Guo X."/>
            <person name="Momin A.A."/>
            <person name="Negrao S."/>
            <person name="Al-Babili S."/>
            <person name="Gehring C."/>
            <person name="Roessner U."/>
            <person name="Jung C."/>
            <person name="Murphy K."/>
            <person name="Arold S.T."/>
            <person name="Gojobori T."/>
            <person name="van der Linden C.G."/>
            <person name="van Loo E.N."/>
            <person name="Jellen E.N."/>
            <person name="Maughan P.J."/>
            <person name="Tester M."/>
        </authorList>
    </citation>
    <scope>NUCLEOTIDE SEQUENCE [LARGE SCALE GENOMIC DNA]</scope>
    <source>
        <strain evidence="8">cv. PI 614886</strain>
    </source>
</reference>
<keyword evidence="4 6" id="KW-0804">Transcription</keyword>
<dbReference type="OMA" id="CAVKYSS"/>
<evidence type="ECO:0000256" key="6">
    <source>
        <dbReference type="RuleBase" id="RU367028"/>
    </source>
</evidence>
<evidence type="ECO:0000313" key="8">
    <source>
        <dbReference type="EnsemblPlants" id="AUR62005961-RA:cds"/>
    </source>
</evidence>
<organism evidence="8 9">
    <name type="scientific">Chenopodium quinoa</name>
    <name type="common">Quinoa</name>
    <dbReference type="NCBI Taxonomy" id="63459"/>
    <lineage>
        <taxon>Eukaryota</taxon>
        <taxon>Viridiplantae</taxon>
        <taxon>Streptophyta</taxon>
        <taxon>Embryophyta</taxon>
        <taxon>Tracheophyta</taxon>
        <taxon>Spermatophyta</taxon>
        <taxon>Magnoliopsida</taxon>
        <taxon>eudicotyledons</taxon>
        <taxon>Gunneridae</taxon>
        <taxon>Pentapetalae</taxon>
        <taxon>Caryophyllales</taxon>
        <taxon>Chenopodiaceae</taxon>
        <taxon>Chenopodioideae</taxon>
        <taxon>Atripliceae</taxon>
        <taxon>Chenopodium</taxon>
    </lineage>
</organism>
<keyword evidence="2 6" id="KW-0678">Repressor</keyword>
<evidence type="ECO:0000256" key="5">
    <source>
        <dbReference type="ARBA" id="ARBA00023242"/>
    </source>
</evidence>
<evidence type="ECO:0000256" key="4">
    <source>
        <dbReference type="ARBA" id="ARBA00023163"/>
    </source>
</evidence>
<keyword evidence="3 6" id="KW-0805">Transcription regulation</keyword>
<dbReference type="InterPro" id="IPR038933">
    <property type="entry name" value="Ovate"/>
</dbReference>
<protein>
    <recommendedName>
        <fullName evidence="6">Transcription repressor</fullName>
    </recommendedName>
    <alternativeName>
        <fullName evidence="6">Ovate family protein</fullName>
    </alternativeName>
</protein>
<feature type="domain" description="OVATE" evidence="7">
    <location>
        <begin position="31"/>
        <end position="89"/>
    </location>
</feature>
<comment type="subcellular location">
    <subcellularLocation>
        <location evidence="1 6">Nucleus</location>
    </subcellularLocation>
</comment>
<sequence>MLARNRGARISFSASLPSDVCGVWADNTMCAVLYTKDPYKELKRSILEMVREAGVCNWGEMEELIYCYIALNSSDVHRIIQDAFLSLFS</sequence>
<dbReference type="GO" id="GO:0045892">
    <property type="term" value="P:negative regulation of DNA-templated transcription"/>
    <property type="evidence" value="ECO:0007669"/>
    <property type="project" value="UniProtKB-UniRule"/>
</dbReference>
<accession>A0A803L272</accession>
<dbReference type="NCBIfam" id="TIGR01568">
    <property type="entry name" value="A_thal_3678"/>
    <property type="match status" value="1"/>
</dbReference>
<name>A0A803L272_CHEQI</name>
<dbReference type="PANTHER" id="PTHR33057">
    <property type="entry name" value="TRANSCRIPTION REPRESSOR OFP7-RELATED"/>
    <property type="match status" value="1"/>
</dbReference>
<evidence type="ECO:0000256" key="3">
    <source>
        <dbReference type="ARBA" id="ARBA00023015"/>
    </source>
</evidence>
<dbReference type="Gramene" id="AUR62005961-RA">
    <property type="protein sequence ID" value="AUR62005961-RA:cds"/>
    <property type="gene ID" value="AUR62005961"/>
</dbReference>
<evidence type="ECO:0000256" key="2">
    <source>
        <dbReference type="ARBA" id="ARBA00022491"/>
    </source>
</evidence>
<keyword evidence="5 6" id="KW-0539">Nucleus</keyword>
<reference evidence="8" key="2">
    <citation type="submission" date="2021-03" db="UniProtKB">
        <authorList>
            <consortium name="EnsemblPlants"/>
        </authorList>
    </citation>
    <scope>IDENTIFICATION</scope>
</reference>
<dbReference type="AlphaFoldDB" id="A0A803L272"/>
<evidence type="ECO:0000256" key="1">
    <source>
        <dbReference type="ARBA" id="ARBA00004123"/>
    </source>
</evidence>